<dbReference type="EMBL" id="JACFYJ010000092">
    <property type="protein sequence ID" value="MEI6001989.1"/>
    <property type="molecule type" value="Genomic_DNA"/>
</dbReference>
<dbReference type="Proteomes" id="UP001386437">
    <property type="component" value="Unassembled WGS sequence"/>
</dbReference>
<name>A0ABU8J218_9BURK</name>
<dbReference type="InterPro" id="IPR037150">
    <property type="entry name" value="H-NS_C_dom_sf"/>
</dbReference>
<evidence type="ECO:0000313" key="2">
    <source>
        <dbReference type="Proteomes" id="UP001386437"/>
    </source>
</evidence>
<organism evidence="1 2">
    <name type="scientific">Paraburkholderia bengalensis</name>
    <dbReference type="NCBI Taxonomy" id="2747562"/>
    <lineage>
        <taxon>Bacteria</taxon>
        <taxon>Pseudomonadati</taxon>
        <taxon>Pseudomonadota</taxon>
        <taxon>Betaproteobacteria</taxon>
        <taxon>Burkholderiales</taxon>
        <taxon>Burkholderiaceae</taxon>
        <taxon>Paraburkholderia</taxon>
    </lineage>
</organism>
<protein>
    <submittedName>
        <fullName evidence="1">H-NS histone family protein</fullName>
    </submittedName>
</protein>
<gene>
    <name evidence="1" type="ORF">H3V53_34130</name>
</gene>
<evidence type="ECO:0000313" key="1">
    <source>
        <dbReference type="EMBL" id="MEI6001989.1"/>
    </source>
</evidence>
<dbReference type="Gene3D" id="4.10.430.10">
    <property type="entry name" value="Histone-like protein H-NS, C-terminal domain"/>
    <property type="match status" value="1"/>
</dbReference>
<dbReference type="SUPFAM" id="SSF81273">
    <property type="entry name" value="H-NS histone-like proteins"/>
    <property type="match status" value="1"/>
</dbReference>
<keyword evidence="2" id="KW-1185">Reference proteome</keyword>
<comment type="caution">
    <text evidence="1">The sequence shown here is derived from an EMBL/GenBank/DDBJ whole genome shotgun (WGS) entry which is preliminary data.</text>
</comment>
<reference evidence="1 2" key="1">
    <citation type="journal article" date="2022" name="Arch. Microbiol.">
        <title>Paraburkholderia bengalensis sp. nov. isolated from roots of Oryza sativa, IR64.</title>
        <authorList>
            <person name="Nag P."/>
            <person name="Mondal N."/>
            <person name="Sarkar J."/>
            <person name="Das S."/>
        </authorList>
    </citation>
    <scope>NUCLEOTIDE SEQUENCE [LARGE SCALE GENOMIC DNA]</scope>
    <source>
        <strain evidence="1 2">IR64_4_BI</strain>
    </source>
</reference>
<sequence length="105" mass="12024">MKGKIADEEARSRLIIWIRRRMEEFGITPDALAESIQHDLDHSPVFRDARGNEWNGLGEMPDWLIAAKNAGVNPDFFRIEPVPQSVGKAAKSDADHRQMDLFHER</sequence>
<dbReference type="RefSeq" id="WP_336601648.1">
    <property type="nucleotide sequence ID" value="NZ_JACFYJ010000092.1"/>
</dbReference>
<accession>A0ABU8J218</accession>
<proteinExistence type="predicted"/>